<dbReference type="Gene3D" id="3.60.10.10">
    <property type="entry name" value="Endonuclease/exonuclease/phosphatase"/>
    <property type="match status" value="1"/>
</dbReference>
<dbReference type="Proteomes" id="UP000279259">
    <property type="component" value="Unassembled WGS sequence"/>
</dbReference>
<dbReference type="Pfam" id="PF22669">
    <property type="entry name" value="Exo_endo_phos2"/>
    <property type="match status" value="1"/>
</dbReference>
<feature type="compositionally biased region" description="Polar residues" evidence="1">
    <location>
        <begin position="297"/>
        <end position="312"/>
    </location>
</feature>
<feature type="compositionally biased region" description="Low complexity" evidence="1">
    <location>
        <begin position="226"/>
        <end position="238"/>
    </location>
</feature>
<keyword evidence="4" id="KW-1185">Reference proteome</keyword>
<feature type="compositionally biased region" description="Pro residues" evidence="1">
    <location>
        <begin position="342"/>
        <end position="354"/>
    </location>
</feature>
<feature type="compositionally biased region" description="Acidic residues" evidence="1">
    <location>
        <begin position="537"/>
        <end position="547"/>
    </location>
</feature>
<dbReference type="PANTHER" id="PTHR11200:SF240">
    <property type="entry name" value="INOSITOL POLYPHOSPHATE 5-PHOSPHATASE C9G1.10C-RELATED"/>
    <property type="match status" value="1"/>
</dbReference>
<dbReference type="SUPFAM" id="SSF56219">
    <property type="entry name" value="DNase I-like"/>
    <property type="match status" value="1"/>
</dbReference>
<feature type="compositionally biased region" description="Low complexity" evidence="1">
    <location>
        <begin position="501"/>
        <end position="510"/>
    </location>
</feature>
<feature type="compositionally biased region" description="Pro residues" evidence="1">
    <location>
        <begin position="95"/>
        <end position="106"/>
    </location>
</feature>
<dbReference type="SMART" id="SM00128">
    <property type="entry name" value="IPPc"/>
    <property type="match status" value="1"/>
</dbReference>
<dbReference type="GO" id="GO:0046856">
    <property type="term" value="P:phosphatidylinositol dephosphorylation"/>
    <property type="evidence" value="ECO:0007669"/>
    <property type="project" value="InterPro"/>
</dbReference>
<dbReference type="STRING" id="1890683.A0A427YC25"/>
<comment type="caution">
    <text evidence="3">The sequence shown here is derived from an EMBL/GenBank/DDBJ whole genome shotgun (WGS) entry which is preliminary data.</text>
</comment>
<dbReference type="SUPFAM" id="SSF50978">
    <property type="entry name" value="WD40 repeat-like"/>
    <property type="match status" value="1"/>
</dbReference>
<dbReference type="OrthoDB" id="2248459at2759"/>
<dbReference type="InterPro" id="IPR015943">
    <property type="entry name" value="WD40/YVTN_repeat-like_dom_sf"/>
</dbReference>
<evidence type="ECO:0000313" key="4">
    <source>
        <dbReference type="Proteomes" id="UP000279259"/>
    </source>
</evidence>
<dbReference type="GO" id="GO:0004439">
    <property type="term" value="F:phosphatidylinositol-4,5-bisphosphate 5-phosphatase activity"/>
    <property type="evidence" value="ECO:0007669"/>
    <property type="project" value="TreeGrafter"/>
</dbReference>
<dbReference type="InterPro" id="IPR036322">
    <property type="entry name" value="WD40_repeat_dom_sf"/>
</dbReference>
<feature type="compositionally biased region" description="Low complexity" evidence="1">
    <location>
        <begin position="149"/>
        <end position="159"/>
    </location>
</feature>
<evidence type="ECO:0000256" key="1">
    <source>
        <dbReference type="SAM" id="MobiDB-lite"/>
    </source>
</evidence>
<reference evidence="3 4" key="1">
    <citation type="submission" date="2018-11" db="EMBL/GenBank/DDBJ databases">
        <title>Genome sequence of Saitozyma podzolica DSM 27192.</title>
        <authorList>
            <person name="Aliyu H."/>
            <person name="Gorte O."/>
            <person name="Ochsenreither K."/>
        </authorList>
    </citation>
    <scope>NUCLEOTIDE SEQUENCE [LARGE SCALE GENOMIC DNA]</scope>
    <source>
        <strain evidence="3 4">DSM 27192</strain>
    </source>
</reference>
<feature type="compositionally biased region" description="Low complexity" evidence="1">
    <location>
        <begin position="107"/>
        <end position="130"/>
    </location>
</feature>
<sequence length="1305" mass="140910">MSMNGSPTGAARSRSSSTASNTQQEPERPMSIASLRSKFESLAAGASGDGAGSEVRPRSRSGSQVRPISGLGGVTGDGRKSSTQSIEASTSRPSTPTPRSPKPPPAAASHAAARPQSLLHPAPPSSSVSPSIPPKPVFAQSPLPETRPADVAPPSSSPSSPQPHRRPAPAVPPKPASEVITPATSERGSDDGQPVPSISVKSLRERFNAPVSTAAPAETSSMALKTQTQTQAQAQMQTSSSLPKSPSLNGSLHAAKDMSRERSAPSIKRTSTGGTITSPTSPAVQPPADLESEPNIPRTSSPTTVDGDTPTQRGGPPAVPRPTSPALRAPSPRPPEPDRASKPPPRRSPSPTPPLSRSTSSPHLMPDQPAPAPATSAPPQLPARKLTVSSPSPGASPPLPGLGNGLGSNRPSPALPTTPSFQSAGDVQAPPPLPSRDRAATVSKAEGVAPPRLPTRNATLAVPAAPPAPIPARAPTITPPSPQRSRDISVDGFIPPPPPMRSSMPPTGDYQPPPPPVRGGTVTSPPRREGTRSSADAESDEDDDEEPAPLTGLTAAAKRMLEDYPDSTHANRRPPHFVPDVRLPSTHHVNAFAAFGRHVCTGSHHVKVFDTLMSESPIFVVELRETGLEFRVKDPKVTAMCFRPSGCEADDGRFLWCGTKDGHLWELDIKTGQVTDTRAYVHASPVTGIFRHKNWLISLEETGKAHVFEVGKLHDGKHTEDDRLIPQLSRTIRVTDKYNFAKLVCGRLWVSSGPANRSTTSAASKGPTIRVYEPCSDGSMPAPKTMFTSEWTGAVTSATIMPFRQDVVYLGHEGGFVSIWSAADLTCLQVLKISASDILALEGVGERLWAGNRKGQIHVYDIDEKPWQVTNVWTAHPDHALQTLLVDPWSVQHAGRFTLWSLARDALRAWDGLRSVDWIDHEMIHRQFQYSSFRQIKLLVCTWNIDSARPSDLAGSEANSRFLDDLLHSVDSPDVIVFGFQEVIPLTDKKLTAKTLLFGGKNKEAGSMADKVSHSYRQWLDKLQLAVRMAAPDTPYVKVHSESLVGLFTCVFVKASEQHALRDINVCTVKRGIGGIYGNKGAIVARMVIDDTSLCFINVHLAAGQSQRAARNADLGGIMEDKAIFPAAEELPFVNGGDGTAILDHELVVLNGDLNYRIDQRREAVLSNIQAEEWMYLLEHDQLRKEMRGNHAFRLRSFEEAQIAFPPTYKYNPGTNDYDSSEKRRIPAWCDRILWNKSPHIESISYRRYEPTVSDHKPVSAGLRLRIKAVDPGKMVAVQREVNAEWAKKEMEVLEKMAEAYAKLL</sequence>
<protein>
    <recommendedName>
        <fullName evidence="2">Inositol polyphosphate-related phosphatase domain-containing protein</fullName>
    </recommendedName>
</protein>
<evidence type="ECO:0000259" key="2">
    <source>
        <dbReference type="SMART" id="SM00128"/>
    </source>
</evidence>
<feature type="compositionally biased region" description="Low complexity" evidence="1">
    <location>
        <begin position="1"/>
        <end position="20"/>
    </location>
</feature>
<dbReference type="InterPro" id="IPR000300">
    <property type="entry name" value="IPPc"/>
</dbReference>
<feature type="region of interest" description="Disordered" evidence="1">
    <location>
        <begin position="1"/>
        <end position="549"/>
    </location>
</feature>
<feature type="compositionally biased region" description="Low complexity" evidence="1">
    <location>
        <begin position="270"/>
        <end position="282"/>
    </location>
</feature>
<feature type="compositionally biased region" description="Polar residues" evidence="1">
    <location>
        <begin position="415"/>
        <end position="425"/>
    </location>
</feature>
<evidence type="ECO:0000313" key="3">
    <source>
        <dbReference type="EMBL" id="RSH88632.1"/>
    </source>
</evidence>
<feature type="compositionally biased region" description="Basic and acidic residues" evidence="1">
    <location>
        <begin position="254"/>
        <end position="263"/>
    </location>
</feature>
<dbReference type="EMBL" id="RSCD01000016">
    <property type="protein sequence ID" value="RSH88632.1"/>
    <property type="molecule type" value="Genomic_DNA"/>
</dbReference>
<dbReference type="InterPro" id="IPR046985">
    <property type="entry name" value="IP5"/>
</dbReference>
<organism evidence="3 4">
    <name type="scientific">Saitozyma podzolica</name>
    <dbReference type="NCBI Taxonomy" id="1890683"/>
    <lineage>
        <taxon>Eukaryota</taxon>
        <taxon>Fungi</taxon>
        <taxon>Dikarya</taxon>
        <taxon>Basidiomycota</taxon>
        <taxon>Agaricomycotina</taxon>
        <taxon>Tremellomycetes</taxon>
        <taxon>Tremellales</taxon>
        <taxon>Trimorphomycetaceae</taxon>
        <taxon>Saitozyma</taxon>
    </lineage>
</organism>
<dbReference type="InterPro" id="IPR036691">
    <property type="entry name" value="Endo/exonu/phosph_ase_sf"/>
</dbReference>
<name>A0A427YC25_9TREE</name>
<dbReference type="Gene3D" id="2.130.10.10">
    <property type="entry name" value="YVTN repeat-like/Quinoprotein amine dehydrogenase"/>
    <property type="match status" value="2"/>
</dbReference>
<dbReference type="PANTHER" id="PTHR11200">
    <property type="entry name" value="INOSITOL 5-PHOSPHATASE"/>
    <property type="match status" value="1"/>
</dbReference>
<gene>
    <name evidence="3" type="ORF">EHS25_002859</name>
</gene>
<accession>A0A427YC25</accession>
<feature type="domain" description="Inositol polyphosphate-related phosphatase" evidence="2">
    <location>
        <begin position="934"/>
        <end position="1271"/>
    </location>
</feature>
<proteinExistence type="predicted"/>
<feature type="compositionally biased region" description="Polar residues" evidence="1">
    <location>
        <begin position="239"/>
        <end position="250"/>
    </location>
</feature>
<feature type="compositionally biased region" description="Pro residues" evidence="1">
    <location>
        <begin position="464"/>
        <end position="482"/>
    </location>
</feature>